<dbReference type="InterPro" id="IPR032979">
    <property type="entry name" value="ENGase"/>
</dbReference>
<dbReference type="Pfam" id="PF03644">
    <property type="entry name" value="Glyco_hydro_85"/>
    <property type="match status" value="1"/>
</dbReference>
<name>A0ABN7AUE3_9HEMI</name>
<dbReference type="PANTHER" id="PTHR13246:SF1">
    <property type="entry name" value="CYTOSOLIC ENDO-BETA-N-ACETYLGLUCOSAMINIDASE"/>
    <property type="match status" value="1"/>
</dbReference>
<dbReference type="PANTHER" id="PTHR13246">
    <property type="entry name" value="ENDO BETA N-ACETYLGLUCOSAMINIDASE"/>
    <property type="match status" value="1"/>
</dbReference>
<dbReference type="Gene3D" id="2.60.120.260">
    <property type="entry name" value="Galactose-binding domain-like"/>
    <property type="match status" value="1"/>
</dbReference>
<feature type="domain" description="Cytosolic endo-beta-N-acetylglucosaminidase TIM barrel" evidence="1">
    <location>
        <begin position="93"/>
        <end position="372"/>
    </location>
</feature>
<keyword evidence="2" id="KW-0378">Hydrolase</keyword>
<protein>
    <submittedName>
        <fullName evidence="2">Glycosyl hydrolase family 85</fullName>
    </submittedName>
</protein>
<evidence type="ECO:0000313" key="2">
    <source>
        <dbReference type="EMBL" id="BES95801.1"/>
    </source>
</evidence>
<reference evidence="2 3" key="1">
    <citation type="submission" date="2023-09" db="EMBL/GenBank/DDBJ databases">
        <title>Nesidiocoris tenuis whole genome shotgun sequence.</title>
        <authorList>
            <person name="Shibata T."/>
            <person name="Shimoda M."/>
            <person name="Kobayashi T."/>
            <person name="Uehara T."/>
        </authorList>
    </citation>
    <scope>NUCLEOTIDE SEQUENCE [LARGE SCALE GENOMIC DNA]</scope>
    <source>
        <strain evidence="2 3">Japan</strain>
    </source>
</reference>
<accession>A0ABN7AUE3</accession>
<sequence>MACVAPACGRPQNQEIYDKNDMLTCYPIDNVEMVLDWEAPKQSWASKVVPRLKRTKQVYKGYIKCEQDLDPNVPISRRLVPKTLFCHDMRGGYLDDRFVEGCEDDSAFNFFRWSVIDIFVYFSHNFLTIPPVTWINAAHRNGVPVLGTIITEGEKGEELCQLLFNDREKVQRLCEKLAFISEHYGFSGYLLNIENIIQEKHLDNLLYFVMELNSQLKNFCHDNILLWYDSVDVRSGKLDWQNKLNQKNKSFFDTCDGIFLNYGWTEECLQISLRNAEERNLDVYVGVDVFGRGCLGGGGFNCCEPMSMIRRYNLSAAIFAPGWVHETLEEDEEHTFLQRDYKFWACLYDYLFVSGPGQLPFETSFCVGSGLNTYHKGRITKKGRWHNIGKQDFQICDLIGWANFEEHSCISYYENDAYNGGTCLILKKPNAEEKHHEHRLFVCEFRTTDYDYLILKITVKLLGESNGNFELYIRTISEDGAENKHYLKPDKDTYHKLSAKRWVNRIFSTDPGIGTVVELGYRMYKIDAILLGRIRVIKEPLTL</sequence>
<keyword evidence="3" id="KW-1185">Reference proteome</keyword>
<proteinExistence type="predicted"/>
<dbReference type="Proteomes" id="UP001307889">
    <property type="component" value="Chromosome 6"/>
</dbReference>
<gene>
    <name evidence="2" type="ORF">NTJ_08610</name>
</gene>
<evidence type="ECO:0000259" key="1">
    <source>
        <dbReference type="Pfam" id="PF03644"/>
    </source>
</evidence>
<dbReference type="InterPro" id="IPR005201">
    <property type="entry name" value="TIM_ENGase"/>
</dbReference>
<dbReference type="GO" id="GO:0016787">
    <property type="term" value="F:hydrolase activity"/>
    <property type="evidence" value="ECO:0007669"/>
    <property type="project" value="UniProtKB-KW"/>
</dbReference>
<dbReference type="CDD" id="cd06547">
    <property type="entry name" value="GH85_ENGase"/>
    <property type="match status" value="1"/>
</dbReference>
<dbReference type="Gene3D" id="3.20.20.80">
    <property type="entry name" value="Glycosidases"/>
    <property type="match status" value="1"/>
</dbReference>
<organism evidence="2 3">
    <name type="scientific">Nesidiocoris tenuis</name>
    <dbReference type="NCBI Taxonomy" id="355587"/>
    <lineage>
        <taxon>Eukaryota</taxon>
        <taxon>Metazoa</taxon>
        <taxon>Ecdysozoa</taxon>
        <taxon>Arthropoda</taxon>
        <taxon>Hexapoda</taxon>
        <taxon>Insecta</taxon>
        <taxon>Pterygota</taxon>
        <taxon>Neoptera</taxon>
        <taxon>Paraneoptera</taxon>
        <taxon>Hemiptera</taxon>
        <taxon>Heteroptera</taxon>
        <taxon>Panheteroptera</taxon>
        <taxon>Cimicomorpha</taxon>
        <taxon>Miridae</taxon>
        <taxon>Dicyphina</taxon>
        <taxon>Nesidiocoris</taxon>
    </lineage>
</organism>
<evidence type="ECO:0000313" key="3">
    <source>
        <dbReference type="Proteomes" id="UP001307889"/>
    </source>
</evidence>
<dbReference type="EMBL" id="AP028914">
    <property type="protein sequence ID" value="BES95801.1"/>
    <property type="molecule type" value="Genomic_DNA"/>
</dbReference>